<dbReference type="RefSeq" id="WP_228791172.1">
    <property type="nucleotide sequence ID" value="NZ_CP107943.1"/>
</dbReference>
<evidence type="ECO:0000313" key="2">
    <source>
        <dbReference type="Proteomes" id="UP000252586"/>
    </source>
</evidence>
<proteinExistence type="predicted"/>
<reference evidence="1 2" key="1">
    <citation type="submission" date="2018-06" db="EMBL/GenBank/DDBJ databases">
        <title>Genomic Encyclopedia of Type Strains, Phase IV (KMG-IV): sequencing the most valuable type-strain genomes for metagenomic binning, comparative biology and taxonomic classification.</title>
        <authorList>
            <person name="Goeker M."/>
        </authorList>
    </citation>
    <scope>NUCLEOTIDE SEQUENCE [LARGE SCALE GENOMIC DNA]</scope>
    <source>
        <strain evidence="1 2">DSM 44599</strain>
    </source>
</reference>
<dbReference type="STRING" id="1210090.GCA_001613185_02836"/>
<accession>A0A366D983</accession>
<dbReference type="Proteomes" id="UP000252586">
    <property type="component" value="Unassembled WGS sequence"/>
</dbReference>
<protein>
    <submittedName>
        <fullName evidence="1">Uncharacterized protein</fullName>
    </submittedName>
</protein>
<evidence type="ECO:0000313" key="1">
    <source>
        <dbReference type="EMBL" id="RBO86612.1"/>
    </source>
</evidence>
<keyword evidence="2" id="KW-1185">Reference proteome</keyword>
<gene>
    <name evidence="1" type="ORF">DFR74_113155</name>
</gene>
<dbReference type="AlphaFoldDB" id="A0A366D983"/>
<dbReference type="EMBL" id="QNRE01000013">
    <property type="protein sequence ID" value="RBO86612.1"/>
    <property type="molecule type" value="Genomic_DNA"/>
</dbReference>
<name>A0A366D983_9NOCA</name>
<organism evidence="1 2">
    <name type="scientific">Nocardia puris</name>
    <dbReference type="NCBI Taxonomy" id="208602"/>
    <lineage>
        <taxon>Bacteria</taxon>
        <taxon>Bacillati</taxon>
        <taxon>Actinomycetota</taxon>
        <taxon>Actinomycetes</taxon>
        <taxon>Mycobacteriales</taxon>
        <taxon>Nocardiaceae</taxon>
        <taxon>Nocardia</taxon>
    </lineage>
</organism>
<sequence>MLATCPSCSWPSPTLVSAHGSVRYLRCVCGQWLISEHGTVVALAGRGGFTEPAVDCC</sequence>
<comment type="caution">
    <text evidence="1">The sequence shown here is derived from an EMBL/GenBank/DDBJ whole genome shotgun (WGS) entry which is preliminary data.</text>
</comment>